<feature type="non-terminal residue" evidence="3">
    <location>
        <position position="1"/>
    </location>
</feature>
<dbReference type="PANTHER" id="PTHR42792">
    <property type="entry name" value="FLAGELLIN"/>
    <property type="match status" value="1"/>
</dbReference>
<organism evidence="3">
    <name type="scientific">marine sediment metagenome</name>
    <dbReference type="NCBI Taxonomy" id="412755"/>
    <lineage>
        <taxon>unclassified sequences</taxon>
        <taxon>metagenomes</taxon>
        <taxon>ecological metagenomes</taxon>
    </lineage>
</organism>
<keyword evidence="1" id="KW-0975">Bacterial flagellum</keyword>
<dbReference type="InterPro" id="IPR042187">
    <property type="entry name" value="Flagellin_C_sub2"/>
</dbReference>
<dbReference type="GO" id="GO:0009288">
    <property type="term" value="C:bacterial-type flagellum"/>
    <property type="evidence" value="ECO:0007669"/>
    <property type="project" value="InterPro"/>
</dbReference>
<protein>
    <recommendedName>
        <fullName evidence="2">Flagellin C-terminal domain-containing protein</fullName>
    </recommendedName>
</protein>
<dbReference type="InterPro" id="IPR001492">
    <property type="entry name" value="Flagellin"/>
</dbReference>
<dbReference type="GO" id="GO:0005198">
    <property type="term" value="F:structural molecule activity"/>
    <property type="evidence" value="ECO:0007669"/>
    <property type="project" value="InterPro"/>
</dbReference>
<dbReference type="Gene3D" id="1.20.1330.10">
    <property type="entry name" value="f41 fragment of flagellin, N-terminal domain"/>
    <property type="match status" value="1"/>
</dbReference>
<evidence type="ECO:0000313" key="3">
    <source>
        <dbReference type="EMBL" id="GAI48083.1"/>
    </source>
</evidence>
<proteinExistence type="predicted"/>
<evidence type="ECO:0000259" key="2">
    <source>
        <dbReference type="Pfam" id="PF00700"/>
    </source>
</evidence>
<dbReference type="SUPFAM" id="SSF64518">
    <property type="entry name" value="Phase 1 flagellin"/>
    <property type="match status" value="1"/>
</dbReference>
<sequence length="147" mass="15446">VATMFNGIKMLDSATASVDIQVGKAASDFITLTASDMTSAATGLAIIGLSINSVTSAKGALEQLDTAINTKDNARAEFGYKMNRLEGTISVLNIQTENLMAAESRISDVDVATEMATMTRNQVLAQAGISMLAQANAMPQMALQLLR</sequence>
<evidence type="ECO:0000256" key="1">
    <source>
        <dbReference type="ARBA" id="ARBA00023143"/>
    </source>
</evidence>
<gene>
    <name evidence="3" type="ORF">S06H3_59264</name>
</gene>
<dbReference type="EMBL" id="BARV01038475">
    <property type="protein sequence ID" value="GAI48083.1"/>
    <property type="molecule type" value="Genomic_DNA"/>
</dbReference>
<dbReference type="Gene3D" id="6.10.10.10">
    <property type="entry name" value="Flagellar export chaperone, C-terminal domain"/>
    <property type="match status" value="1"/>
</dbReference>
<accession>X1NWX0</accession>
<comment type="caution">
    <text evidence="3">The sequence shown here is derived from an EMBL/GenBank/DDBJ whole genome shotgun (WGS) entry which is preliminary data.</text>
</comment>
<dbReference type="InterPro" id="IPR046358">
    <property type="entry name" value="Flagellin_C"/>
</dbReference>
<feature type="domain" description="Flagellin C-terminal" evidence="2">
    <location>
        <begin position="62"/>
        <end position="146"/>
    </location>
</feature>
<dbReference type="AlphaFoldDB" id="X1NWX0"/>
<name>X1NWX0_9ZZZZ</name>
<dbReference type="Pfam" id="PF00700">
    <property type="entry name" value="Flagellin_C"/>
    <property type="match status" value="1"/>
</dbReference>
<dbReference type="PANTHER" id="PTHR42792:SF2">
    <property type="entry name" value="FLAGELLIN"/>
    <property type="match status" value="1"/>
</dbReference>
<reference evidence="3" key="1">
    <citation type="journal article" date="2014" name="Front. Microbiol.">
        <title>High frequency of phylogenetically diverse reductive dehalogenase-homologous genes in deep subseafloor sedimentary metagenomes.</title>
        <authorList>
            <person name="Kawai M."/>
            <person name="Futagami T."/>
            <person name="Toyoda A."/>
            <person name="Takaki Y."/>
            <person name="Nishi S."/>
            <person name="Hori S."/>
            <person name="Arai W."/>
            <person name="Tsubouchi T."/>
            <person name="Morono Y."/>
            <person name="Uchiyama I."/>
            <person name="Ito T."/>
            <person name="Fujiyama A."/>
            <person name="Inagaki F."/>
            <person name="Takami H."/>
        </authorList>
    </citation>
    <scope>NUCLEOTIDE SEQUENCE</scope>
    <source>
        <strain evidence="3">Expedition CK06-06</strain>
    </source>
</reference>